<feature type="transmembrane region" description="Helical" evidence="8">
    <location>
        <begin position="198"/>
        <end position="216"/>
    </location>
</feature>
<evidence type="ECO:0000256" key="7">
    <source>
        <dbReference type="ARBA" id="ARBA00023136"/>
    </source>
</evidence>
<feature type="transmembrane region" description="Helical" evidence="8">
    <location>
        <begin position="120"/>
        <end position="137"/>
    </location>
</feature>
<accession>A0A4R1AUN8</accession>
<gene>
    <name evidence="9" type="ORF">E0Y62_21415</name>
</gene>
<evidence type="ECO:0000256" key="3">
    <source>
        <dbReference type="ARBA" id="ARBA00022448"/>
    </source>
</evidence>
<comment type="subcellular location">
    <subcellularLocation>
        <location evidence="1 8">Cell membrane</location>
        <topology evidence="1 8">Multi-pass membrane protein</topology>
    </subcellularLocation>
</comment>
<dbReference type="OrthoDB" id="554695at2"/>
<feature type="transmembrane region" description="Helical" evidence="8">
    <location>
        <begin position="250"/>
        <end position="268"/>
    </location>
</feature>
<dbReference type="RefSeq" id="WP_131238091.1">
    <property type="nucleotide sequence ID" value="NZ_CP183326.1"/>
</dbReference>
<evidence type="ECO:0000256" key="8">
    <source>
        <dbReference type="RuleBase" id="RU363041"/>
    </source>
</evidence>
<reference evidence="9 10" key="1">
    <citation type="submission" date="2019-03" db="EMBL/GenBank/DDBJ databases">
        <authorList>
            <person name="Jensen L."/>
            <person name="Storgaard J."/>
            <person name="Sulaj E."/>
            <person name="Schramm A."/>
            <person name="Marshall I.P.G."/>
        </authorList>
    </citation>
    <scope>NUCLEOTIDE SEQUENCE [LARGE SCALE GENOMIC DNA]</scope>
    <source>
        <strain evidence="9 10">2017H2G3</strain>
    </source>
</reference>
<feature type="transmembrane region" description="Helical" evidence="8">
    <location>
        <begin position="222"/>
        <end position="243"/>
    </location>
</feature>
<sequence length="271" mass="29796">MKKQIILLFFLILALYLVSASFLNFHLIILFFIGIISSFIGTLAGGGGLITLPAMILTGIPIQTSIATNKFSSGIAAFSSVFYLIQQKHLSIKTIIQNLFSAFLGGVGGALITTHLSEKTMNMIAFILLFFALIVTLKNKGWNETGQGAHHESTKKIWTHFVIFSIAAYDGGFGPGSSTFSILYYMKKEQTYIKAVQLTRVLIFGSCAGAFIIFYQTGFIQWSYALAMAIGSIIGSQFGILVLPKVSLKMAKLLLITIMFFLITQMAYKIF</sequence>
<feature type="transmembrane region" description="Helical" evidence="8">
    <location>
        <begin position="30"/>
        <end position="55"/>
    </location>
</feature>
<evidence type="ECO:0000256" key="5">
    <source>
        <dbReference type="ARBA" id="ARBA00022692"/>
    </source>
</evidence>
<protein>
    <recommendedName>
        <fullName evidence="8">Probable membrane transporter protein</fullName>
    </recommendedName>
</protein>
<dbReference type="PANTHER" id="PTHR30269:SF0">
    <property type="entry name" value="MEMBRANE TRANSPORTER PROTEIN YFCA-RELATED"/>
    <property type="match status" value="1"/>
</dbReference>
<keyword evidence="7 8" id="KW-0472">Membrane</keyword>
<dbReference type="PANTHER" id="PTHR30269">
    <property type="entry name" value="TRANSMEMBRANE PROTEIN YFCA"/>
    <property type="match status" value="1"/>
</dbReference>
<organism evidence="9 10">
    <name type="scientific">Cytobacillus praedii</name>
    <dbReference type="NCBI Taxonomy" id="1742358"/>
    <lineage>
        <taxon>Bacteria</taxon>
        <taxon>Bacillati</taxon>
        <taxon>Bacillota</taxon>
        <taxon>Bacilli</taxon>
        <taxon>Bacillales</taxon>
        <taxon>Bacillaceae</taxon>
        <taxon>Cytobacillus</taxon>
    </lineage>
</organism>
<evidence type="ECO:0000313" key="10">
    <source>
        <dbReference type="Proteomes" id="UP000293846"/>
    </source>
</evidence>
<keyword evidence="4 8" id="KW-1003">Cell membrane</keyword>
<feature type="transmembrane region" description="Helical" evidence="8">
    <location>
        <begin position="91"/>
        <end position="113"/>
    </location>
</feature>
<dbReference type="InterPro" id="IPR002781">
    <property type="entry name" value="TM_pro_TauE-like"/>
</dbReference>
<comment type="caution">
    <text evidence="9">The sequence shown here is derived from an EMBL/GenBank/DDBJ whole genome shotgun (WGS) entry which is preliminary data.</text>
</comment>
<evidence type="ECO:0000256" key="1">
    <source>
        <dbReference type="ARBA" id="ARBA00004651"/>
    </source>
</evidence>
<dbReference type="AlphaFoldDB" id="A0A4R1AUN8"/>
<name>A0A4R1AUN8_9BACI</name>
<evidence type="ECO:0000256" key="2">
    <source>
        <dbReference type="ARBA" id="ARBA00009142"/>
    </source>
</evidence>
<dbReference type="Pfam" id="PF01925">
    <property type="entry name" value="TauE"/>
    <property type="match status" value="1"/>
</dbReference>
<proteinExistence type="inferred from homology"/>
<dbReference type="Proteomes" id="UP000293846">
    <property type="component" value="Unassembled WGS sequence"/>
</dbReference>
<dbReference type="GO" id="GO:0005886">
    <property type="term" value="C:plasma membrane"/>
    <property type="evidence" value="ECO:0007669"/>
    <property type="project" value="UniProtKB-SubCell"/>
</dbReference>
<evidence type="ECO:0000313" key="9">
    <source>
        <dbReference type="EMBL" id="TCJ02032.1"/>
    </source>
</evidence>
<keyword evidence="10" id="KW-1185">Reference proteome</keyword>
<comment type="similarity">
    <text evidence="2 8">Belongs to the 4-toluene sulfonate uptake permease (TSUP) (TC 2.A.102) family.</text>
</comment>
<evidence type="ECO:0000256" key="6">
    <source>
        <dbReference type="ARBA" id="ARBA00022989"/>
    </source>
</evidence>
<keyword evidence="3" id="KW-0813">Transport</keyword>
<keyword evidence="5 8" id="KW-0812">Transmembrane</keyword>
<evidence type="ECO:0000256" key="4">
    <source>
        <dbReference type="ARBA" id="ARBA00022475"/>
    </source>
</evidence>
<dbReference type="EMBL" id="SJTH01000043">
    <property type="protein sequence ID" value="TCJ02032.1"/>
    <property type="molecule type" value="Genomic_DNA"/>
</dbReference>
<keyword evidence="6 8" id="KW-1133">Transmembrane helix</keyword>
<dbReference type="InterPro" id="IPR052017">
    <property type="entry name" value="TSUP"/>
</dbReference>